<accession>A0A0E4H536</accession>
<evidence type="ECO:0000256" key="1">
    <source>
        <dbReference type="SAM" id="MobiDB-lite"/>
    </source>
</evidence>
<name>A0A0E4H536_MYCLN</name>
<dbReference type="EMBL" id="CTEE01000001">
    <property type="protein sequence ID" value="CQD22597.1"/>
    <property type="molecule type" value="Genomic_DNA"/>
</dbReference>
<reference evidence="2 3" key="1">
    <citation type="submission" date="2015-03" db="EMBL/GenBank/DDBJ databases">
        <authorList>
            <person name="Urmite Genomes"/>
        </authorList>
    </citation>
    <scope>NUCLEOTIDE SEQUENCE [LARGE SCALE GENOMIC DNA]</scope>
    <source>
        <strain evidence="2 3">CSUR P1491</strain>
    </source>
</reference>
<proteinExistence type="predicted"/>
<sequence length="226" mass="24641">MTLHQPWLTHGRRLTGMGLCGQSGPVIGPLRRLPDVRAQPADGPGAERSGQSRVRPAGDRRCIREAAVVEPVHPLGGRDSTSSTPAKVCGVRSVRFCTGRWCFGEGIVKLAADSADRWLDTRLVEAFAEPDRGVRGRRSVWWTTPFESTPFLGMEYPDIPGPRFNPDSEPEMDPATVTRPHHPLGGIFIPLSAHTVASTDPLCQRETSPNNLGTCLGMSGISQYHR</sequence>
<dbReference type="STRING" id="141349.BN1232_05676"/>
<protein>
    <submittedName>
        <fullName evidence="2">Uncharacterized protein</fullName>
    </submittedName>
</protein>
<dbReference type="Proteomes" id="UP000199251">
    <property type="component" value="Unassembled WGS sequence"/>
</dbReference>
<evidence type="ECO:0000313" key="2">
    <source>
        <dbReference type="EMBL" id="CQD22597.1"/>
    </source>
</evidence>
<dbReference type="AlphaFoldDB" id="A0A0E4H536"/>
<organism evidence="2 3">
    <name type="scientific">Mycobacterium lentiflavum</name>
    <dbReference type="NCBI Taxonomy" id="141349"/>
    <lineage>
        <taxon>Bacteria</taxon>
        <taxon>Bacillati</taxon>
        <taxon>Actinomycetota</taxon>
        <taxon>Actinomycetes</taxon>
        <taxon>Mycobacteriales</taxon>
        <taxon>Mycobacteriaceae</taxon>
        <taxon>Mycobacterium</taxon>
        <taxon>Mycobacterium simiae complex</taxon>
    </lineage>
</organism>
<feature type="region of interest" description="Disordered" evidence="1">
    <location>
        <begin position="35"/>
        <end position="57"/>
    </location>
</feature>
<gene>
    <name evidence="2" type="ORF">BN1232_05676</name>
</gene>
<evidence type="ECO:0000313" key="3">
    <source>
        <dbReference type="Proteomes" id="UP000199251"/>
    </source>
</evidence>